<dbReference type="PANTHER" id="PTHR10648">
    <property type="entry name" value="SERINE/THREONINE-PROTEIN PHOSPHATASE PP2A 65 KDA REGULATORY SUBUNIT"/>
    <property type="match status" value="1"/>
</dbReference>
<dbReference type="RefSeq" id="WP_006092988.1">
    <property type="nucleotide sequence ID" value="NZ_AOHW01000056.1"/>
</dbReference>
<protein>
    <submittedName>
        <fullName evidence="2">Uncharacterized protein</fullName>
    </submittedName>
</protein>
<proteinExistence type="predicted"/>
<gene>
    <name evidence="2" type="ORF">C496_23361</name>
</gene>
<dbReference type="InterPro" id="IPR051023">
    <property type="entry name" value="PP2A_Regulatory_Subunit_A"/>
</dbReference>
<dbReference type="InterPro" id="IPR016024">
    <property type="entry name" value="ARM-type_fold"/>
</dbReference>
<dbReference type="STRING" id="1114856.GCA_000383975_04669"/>
<keyword evidence="3" id="KW-1185">Reference proteome</keyword>
<keyword evidence="1" id="KW-0677">Repeat</keyword>
<dbReference type="GO" id="GO:0019888">
    <property type="term" value="F:protein phosphatase regulator activity"/>
    <property type="evidence" value="ECO:0007669"/>
    <property type="project" value="TreeGrafter"/>
</dbReference>
<evidence type="ECO:0000256" key="1">
    <source>
        <dbReference type="ARBA" id="ARBA00022737"/>
    </source>
</evidence>
<dbReference type="SUPFAM" id="SSF48371">
    <property type="entry name" value="ARM repeat"/>
    <property type="match status" value="3"/>
</dbReference>
<evidence type="ECO:0000313" key="2">
    <source>
        <dbReference type="EMBL" id="ELY35567.1"/>
    </source>
</evidence>
<dbReference type="InterPro" id="IPR011989">
    <property type="entry name" value="ARM-like"/>
</dbReference>
<name>L9VF42_9EURY</name>
<dbReference type="Proteomes" id="UP000011599">
    <property type="component" value="Unassembled WGS sequence"/>
</dbReference>
<comment type="caution">
    <text evidence="2">The sequence shown here is derived from an EMBL/GenBank/DDBJ whole genome shotgun (WGS) entry which is preliminary data.</text>
</comment>
<dbReference type="GO" id="GO:0005737">
    <property type="term" value="C:cytoplasm"/>
    <property type="evidence" value="ECO:0007669"/>
    <property type="project" value="TreeGrafter"/>
</dbReference>
<dbReference type="Gene3D" id="1.25.10.10">
    <property type="entry name" value="Leucine-rich Repeat Variant"/>
    <property type="match status" value="4"/>
</dbReference>
<reference evidence="2 3" key="1">
    <citation type="journal article" date="2014" name="PLoS Genet.">
        <title>Phylogenetically driven sequencing of extremely halophilic archaea reveals strategies for static and dynamic osmo-response.</title>
        <authorList>
            <person name="Becker E.A."/>
            <person name="Seitzer P.M."/>
            <person name="Tritt A."/>
            <person name="Larsen D."/>
            <person name="Krusor M."/>
            <person name="Yao A.I."/>
            <person name="Wu D."/>
            <person name="Madern D."/>
            <person name="Eisen J.A."/>
            <person name="Darling A.E."/>
            <person name="Facciotti M.T."/>
        </authorList>
    </citation>
    <scope>NUCLEOTIDE SEQUENCE [LARGE SCALE GENOMIC DNA]</scope>
    <source>
        <strain evidence="2 3">GA33</strain>
    </source>
</reference>
<dbReference type="EMBL" id="AOHW01000056">
    <property type="protein sequence ID" value="ELY35567.1"/>
    <property type="molecule type" value="Genomic_DNA"/>
</dbReference>
<organism evidence="2 3">
    <name type="scientific">Natronorubrum tibetense GA33</name>
    <dbReference type="NCBI Taxonomy" id="1114856"/>
    <lineage>
        <taxon>Archaea</taxon>
        <taxon>Methanobacteriati</taxon>
        <taxon>Methanobacteriota</taxon>
        <taxon>Stenosarchaea group</taxon>
        <taxon>Halobacteria</taxon>
        <taxon>Halobacteriales</taxon>
        <taxon>Natrialbaceae</taxon>
        <taxon>Natronorubrum</taxon>
    </lineage>
</organism>
<sequence>MTDDDLVDCIETASERDRSFAGLRARAAAARAAATAPPTDTETIEVVAALLAAELDATAAVSERVTGLDAIATDIQATCIDALAATPIDDPTAVGAALPVLGWATHRGRSLDVRTAAAERCLHVMLEADSIPADAVPVTDLMTAFEAGESNVRIQLAATRRGVIGHGGVYAAAAGQAPGTAPDVVRWLLRFEDFEFVNNRISFERGVANVLDTATGERARCVLEVVLEHLDHDDADYRRTAAGALADDPEAVPNGRIEDVLDALARRFDDDTRGIQEDAVEAALALLDRAPSAASTTFERLRSDAPADTVVAGLRDFDEAVPAVQASAVDFLLDVSDGVATDCTARRLGEYLAGGGRHRWTAVGAALFAGAATEVDSDDARNAAASKRLAELAPSADSGDANRVRALAAVTTGAGVEPVHGFVALVGTPGDLAVAVDRDSCLRDTLTACLRSARASDATCRRRARLAVELLTDALQGSDEWSDSDLEVVQDALRAVSDPVDATAESVAMRARVVAPVPESAGVQAPSTLAGLLGHTDVDVREHAVELLAAGSIDAGGEGDDAAQDATAVSDRFVDRLADDEDAVREAAVEAAPSVLGTLSVASSVVIADRLLERAASDDLRSRRRAFDALESVADALPGERIERVATVALLGLASHDSGTRSVAADLLLAVVPRLAADQAAAVAAGVSAASDSYGDVIFDGLDILWALASTPGTEVAVARGFARTLTASRVARDHLTDASVGFDVTHAQVRRLVDGLVTKLAATDADTAADTDADAEAITALDVVATTLPGDRIEPIVDTLAIAAISEDAAVRMAAFDALESVAGAAADAAPRSTWTPLGPLLVHDRPRVRRGALHVVTHVLSAGGDPDAAAVRARESTSTTGASPLAATGSDEGAVLRAVLEDCLTDDESIVRVAATQAIPAVATVHSTPGSSWAVEHLYERMNDDSAQARLAAVEGLRDVIGHADKVRTPVRFRLADLVADDPKVSVRTAAVETLLTLDGAPSRAVINDAAVALQDDVATVRETAVEALPGFVERVEASLDLRSRIIVYLGERIEDDDTGRVRRAAAEAAAEVVASVVDDFDEHDAAGDDLSGKWPPTEWVCDALEDDNAAVRDAVVDNLPSFVAALSGQRAAVAARYLVIAGRESGNYPTDADLAALTALANHLDPTALPPIEKHLVAALPDAEGETVSALAVALGAVTDGQKGFANDVVETLLDRIATSPHPTGPFGQRLPSPRAEAAREVLADLVETFPERFGGRVDPELLTPYVGHERDAVCAAAATVLAAVVEHGENPDAAVRTRDDLRACLAVEDLAEPARLAVLSLLADDRELARSHTLPDDR</sequence>
<accession>L9VF42</accession>
<evidence type="ECO:0000313" key="3">
    <source>
        <dbReference type="Proteomes" id="UP000011599"/>
    </source>
</evidence>
<dbReference type="PATRIC" id="fig|1114856.3.peg.4821"/>